<dbReference type="GO" id="GO:0051260">
    <property type="term" value="P:protein homooligomerization"/>
    <property type="evidence" value="ECO:0007669"/>
    <property type="project" value="InterPro"/>
</dbReference>
<dbReference type="OrthoDB" id="2414723at2759"/>
<dbReference type="Pfam" id="PF02214">
    <property type="entry name" value="BTB_2"/>
    <property type="match status" value="1"/>
</dbReference>
<dbReference type="PANTHER" id="PTHR31758">
    <property type="entry name" value="BTB/POZ DOMAIN-CONTAINING PROTEIN YLR108C"/>
    <property type="match status" value="1"/>
</dbReference>
<reference evidence="2" key="1">
    <citation type="submission" date="2021-06" db="EMBL/GenBank/DDBJ databases">
        <authorList>
            <person name="Kallberg Y."/>
            <person name="Tangrot J."/>
            <person name="Rosling A."/>
        </authorList>
    </citation>
    <scope>NUCLEOTIDE SEQUENCE</scope>
    <source>
        <strain evidence="2">CL551</strain>
    </source>
</reference>
<evidence type="ECO:0000313" key="3">
    <source>
        <dbReference type="Proteomes" id="UP000789342"/>
    </source>
</evidence>
<comment type="caution">
    <text evidence="2">The sequence shown here is derived from an EMBL/GenBank/DDBJ whole genome shotgun (WGS) entry which is preliminary data.</text>
</comment>
<dbReference type="InterPro" id="IPR000210">
    <property type="entry name" value="BTB/POZ_dom"/>
</dbReference>
<feature type="domain" description="BTB" evidence="1">
    <location>
        <begin position="13"/>
        <end position="103"/>
    </location>
</feature>
<evidence type="ECO:0000313" key="2">
    <source>
        <dbReference type="EMBL" id="CAG8441512.1"/>
    </source>
</evidence>
<feature type="domain" description="BTB" evidence="1">
    <location>
        <begin position="105"/>
        <end position="215"/>
    </location>
</feature>
<dbReference type="PANTHER" id="PTHR31758:SF2">
    <property type="entry name" value="BTB_POZ DOMAIN-CONTAINING PROTEIN YLR108C"/>
    <property type="match status" value="1"/>
</dbReference>
<keyword evidence="3" id="KW-1185">Reference proteome</keyword>
<dbReference type="InterPro" id="IPR011333">
    <property type="entry name" value="SKP1/BTB/POZ_sf"/>
</dbReference>
<organism evidence="2 3">
    <name type="scientific">Acaulospora morrowiae</name>
    <dbReference type="NCBI Taxonomy" id="94023"/>
    <lineage>
        <taxon>Eukaryota</taxon>
        <taxon>Fungi</taxon>
        <taxon>Fungi incertae sedis</taxon>
        <taxon>Mucoromycota</taxon>
        <taxon>Glomeromycotina</taxon>
        <taxon>Glomeromycetes</taxon>
        <taxon>Diversisporales</taxon>
        <taxon>Acaulosporaceae</taxon>
        <taxon>Acaulospora</taxon>
    </lineage>
</organism>
<dbReference type="InterPro" id="IPR003131">
    <property type="entry name" value="T1-type_BTB"/>
</dbReference>
<dbReference type="SUPFAM" id="SSF54695">
    <property type="entry name" value="POZ domain"/>
    <property type="match status" value="2"/>
</dbReference>
<dbReference type="Gene3D" id="3.30.710.10">
    <property type="entry name" value="Potassium Channel Kv1.1, Chain A"/>
    <property type="match status" value="2"/>
</dbReference>
<dbReference type="SMART" id="SM00225">
    <property type="entry name" value="BTB"/>
    <property type="match status" value="2"/>
</dbReference>
<proteinExistence type="predicted"/>
<gene>
    <name evidence="2" type="ORF">AMORRO_LOCUS320</name>
</gene>
<dbReference type="AlphaFoldDB" id="A0A9N8V8X7"/>
<protein>
    <submittedName>
        <fullName evidence="2">16396_t:CDS:1</fullName>
    </submittedName>
</protein>
<accession>A0A9N8V8X7</accession>
<dbReference type="Proteomes" id="UP000789342">
    <property type="component" value="Unassembled WGS sequence"/>
</dbReference>
<sequence>MSDLSRNCTPSTGYYTLVVGDRTFKLSTRALYSDAPNHFTHVFSSSLEEAMTKTMYIERDPVIFSDIVRHLQGYYITPRDEVHFTDLYIDAQYYCLPKLKAQLRAYCVVNVGGKVFRVEREILEKRDAPNFFTSFGFVHSWEPPATAPLIAIPPAIPPPILDRDPELFADILRYLQGYDIEIKDEVHRQNLLKDSRFYLLKGLTEKLLASTLTVNGFAKDDSAKNEILFRLKDIRLANILLPENNNHDEMPTDESDVISTGMTSHIMYKNREGAVYVLLIEVHNFHLVCHYNTPQSPFSFTASTTPTGSSTPVISAGRVSPIRPNIELVLSDQDIKKLRDIAKSIKASDEIVTSIQTPDTCAFEIDGVKVGLDALTNVDKLSHLIKLDNSGGLNMTLFVTRAILKLLVNNGKVEMELLKCESFSSERGFNGKREFLPSNKKICL</sequence>
<dbReference type="EMBL" id="CAJVPV010000080">
    <property type="protein sequence ID" value="CAG8441512.1"/>
    <property type="molecule type" value="Genomic_DNA"/>
</dbReference>
<evidence type="ECO:0000259" key="1">
    <source>
        <dbReference type="SMART" id="SM00225"/>
    </source>
</evidence>
<name>A0A9N8V8X7_9GLOM</name>